<gene>
    <name evidence="3" type="ORF">F5X71_22485</name>
</gene>
<feature type="domain" description="Bacterial bifunctional deaminase-reductase C-terminal" evidence="2">
    <location>
        <begin position="36"/>
        <end position="85"/>
    </location>
</feature>
<feature type="compositionally biased region" description="Basic and acidic residues" evidence="1">
    <location>
        <begin position="14"/>
        <end position="30"/>
    </location>
</feature>
<dbReference type="GO" id="GO:0009231">
    <property type="term" value="P:riboflavin biosynthetic process"/>
    <property type="evidence" value="ECO:0007669"/>
    <property type="project" value="InterPro"/>
</dbReference>
<evidence type="ECO:0000313" key="3">
    <source>
        <dbReference type="EMBL" id="QIS04726.1"/>
    </source>
</evidence>
<accession>A0A6G9XV10</accession>
<reference evidence="3 4" key="1">
    <citation type="journal article" date="2019" name="ACS Chem. Biol.">
        <title>Identification and Mobilization of a Cryptic Antibiotic Biosynthesis Gene Locus from a Human-Pathogenic Nocardia Isolate.</title>
        <authorList>
            <person name="Herisse M."/>
            <person name="Ishida K."/>
            <person name="Porter J.L."/>
            <person name="Howden B."/>
            <person name="Hertweck C."/>
            <person name="Stinear T.P."/>
            <person name="Pidot S.J."/>
        </authorList>
    </citation>
    <scope>NUCLEOTIDE SEQUENCE [LARGE SCALE GENOMIC DNA]</scope>
    <source>
        <strain evidence="3 4">AUSMDU00024985</strain>
    </source>
</reference>
<dbReference type="InterPro" id="IPR024072">
    <property type="entry name" value="DHFR-like_dom_sf"/>
</dbReference>
<proteinExistence type="predicted"/>
<dbReference type="Pfam" id="PF01872">
    <property type="entry name" value="RibD_C"/>
    <property type="match status" value="1"/>
</dbReference>
<dbReference type="GO" id="GO:0008703">
    <property type="term" value="F:5-amino-6-(5-phosphoribosylamino)uracil reductase activity"/>
    <property type="evidence" value="ECO:0007669"/>
    <property type="project" value="InterPro"/>
</dbReference>
<dbReference type="AlphaFoldDB" id="A0A6G9XV10"/>
<dbReference type="Proteomes" id="UP000501705">
    <property type="component" value="Chromosome"/>
</dbReference>
<dbReference type="InterPro" id="IPR002734">
    <property type="entry name" value="RibDG_C"/>
</dbReference>
<dbReference type="SUPFAM" id="SSF53597">
    <property type="entry name" value="Dihydrofolate reductase-like"/>
    <property type="match status" value="1"/>
</dbReference>
<evidence type="ECO:0000256" key="1">
    <source>
        <dbReference type="SAM" id="MobiDB-lite"/>
    </source>
</evidence>
<sequence length="103" mass="11812">MNSWSCLPRGRAARQPERRGDRTTEITEPRRADSEPIVVCAWLGTAQEFLRRDVVDELRLPVFPVLLGAGRRPLDGVPARRLRLVVAHPFPKSGVVRRTYRRQ</sequence>
<protein>
    <recommendedName>
        <fullName evidence="2">Bacterial bifunctional deaminase-reductase C-terminal domain-containing protein</fullName>
    </recommendedName>
</protein>
<feature type="region of interest" description="Disordered" evidence="1">
    <location>
        <begin position="1"/>
        <end position="30"/>
    </location>
</feature>
<evidence type="ECO:0000313" key="4">
    <source>
        <dbReference type="Proteomes" id="UP000501705"/>
    </source>
</evidence>
<dbReference type="Gene3D" id="3.40.430.10">
    <property type="entry name" value="Dihydrofolate Reductase, subunit A"/>
    <property type="match status" value="1"/>
</dbReference>
<name>A0A6G9XV10_NOCBR</name>
<dbReference type="EMBL" id="CP046171">
    <property type="protein sequence ID" value="QIS04726.1"/>
    <property type="molecule type" value="Genomic_DNA"/>
</dbReference>
<organism evidence="3 4">
    <name type="scientific">Nocardia brasiliensis</name>
    <dbReference type="NCBI Taxonomy" id="37326"/>
    <lineage>
        <taxon>Bacteria</taxon>
        <taxon>Bacillati</taxon>
        <taxon>Actinomycetota</taxon>
        <taxon>Actinomycetes</taxon>
        <taxon>Mycobacteriales</taxon>
        <taxon>Nocardiaceae</taxon>
        <taxon>Nocardia</taxon>
    </lineage>
</organism>
<evidence type="ECO:0000259" key="2">
    <source>
        <dbReference type="Pfam" id="PF01872"/>
    </source>
</evidence>